<dbReference type="GO" id="GO:0000324">
    <property type="term" value="C:fungal-type vacuole"/>
    <property type="evidence" value="ECO:0007669"/>
    <property type="project" value="TreeGrafter"/>
</dbReference>
<organism evidence="6 7">
    <name type="scientific">Sphaceloma murrayae</name>
    <dbReference type="NCBI Taxonomy" id="2082308"/>
    <lineage>
        <taxon>Eukaryota</taxon>
        <taxon>Fungi</taxon>
        <taxon>Dikarya</taxon>
        <taxon>Ascomycota</taxon>
        <taxon>Pezizomycotina</taxon>
        <taxon>Dothideomycetes</taxon>
        <taxon>Dothideomycetidae</taxon>
        <taxon>Myriangiales</taxon>
        <taxon>Elsinoaceae</taxon>
        <taxon>Sphaceloma</taxon>
    </lineage>
</organism>
<gene>
    <name evidence="6" type="ORF">CAC42_2036</name>
</gene>
<keyword evidence="4 5" id="KW-0472">Membrane</keyword>
<protein>
    <recommendedName>
        <fullName evidence="8">Sphingoid long-chain base transporter RSB1</fullName>
    </recommendedName>
</protein>
<feature type="transmembrane region" description="Helical" evidence="5">
    <location>
        <begin position="86"/>
        <end position="108"/>
    </location>
</feature>
<dbReference type="PANTHER" id="PTHR31465:SF8">
    <property type="entry name" value="DOMAIN PROTEIN, PUTATIVE (AFU_ORTHOLOGUE AFUA_6G14140)-RELATED"/>
    <property type="match status" value="1"/>
</dbReference>
<dbReference type="EMBL" id="NKHZ01000081">
    <property type="protein sequence ID" value="PNS14807.1"/>
    <property type="molecule type" value="Genomic_DNA"/>
</dbReference>
<feature type="transmembrane region" description="Helical" evidence="5">
    <location>
        <begin position="219"/>
        <end position="239"/>
    </location>
</feature>
<dbReference type="OrthoDB" id="4521223at2759"/>
<evidence type="ECO:0000313" key="7">
    <source>
        <dbReference type="Proteomes" id="UP000243797"/>
    </source>
</evidence>
<keyword evidence="7" id="KW-1185">Reference proteome</keyword>
<evidence type="ECO:0000256" key="4">
    <source>
        <dbReference type="ARBA" id="ARBA00023136"/>
    </source>
</evidence>
<reference evidence="6 7" key="1">
    <citation type="submission" date="2017-06" db="EMBL/GenBank/DDBJ databases">
        <title>Draft genome sequence of a variant of Elsinoe murrayae.</title>
        <authorList>
            <person name="Cheng Q."/>
        </authorList>
    </citation>
    <scope>NUCLEOTIDE SEQUENCE [LARGE SCALE GENOMIC DNA]</scope>
    <source>
        <strain evidence="6 7">CQ-2017a</strain>
    </source>
</reference>
<dbReference type="Pfam" id="PF04479">
    <property type="entry name" value="RTA1"/>
    <property type="match status" value="1"/>
</dbReference>
<name>A0A2K1QI33_9PEZI</name>
<evidence type="ECO:0000256" key="1">
    <source>
        <dbReference type="ARBA" id="ARBA00004141"/>
    </source>
</evidence>
<proteinExistence type="predicted"/>
<keyword evidence="3 5" id="KW-1133">Transmembrane helix</keyword>
<comment type="caution">
    <text evidence="6">The sequence shown here is derived from an EMBL/GenBank/DDBJ whole genome shotgun (WGS) entry which is preliminary data.</text>
</comment>
<evidence type="ECO:0000313" key="6">
    <source>
        <dbReference type="EMBL" id="PNS14807.1"/>
    </source>
</evidence>
<evidence type="ECO:0000256" key="2">
    <source>
        <dbReference type="ARBA" id="ARBA00022692"/>
    </source>
</evidence>
<dbReference type="Proteomes" id="UP000243797">
    <property type="component" value="Unassembled WGS sequence"/>
</dbReference>
<dbReference type="AlphaFoldDB" id="A0A2K1QI33"/>
<evidence type="ECO:0000256" key="5">
    <source>
        <dbReference type="SAM" id="Phobius"/>
    </source>
</evidence>
<feature type="transmembrane region" description="Helical" evidence="5">
    <location>
        <begin position="26"/>
        <end position="46"/>
    </location>
</feature>
<evidence type="ECO:0000256" key="3">
    <source>
        <dbReference type="ARBA" id="ARBA00022989"/>
    </source>
</evidence>
<comment type="subcellular location">
    <subcellularLocation>
        <location evidence="1">Membrane</location>
        <topology evidence="1">Multi-pass membrane protein</topology>
    </subcellularLocation>
</comment>
<dbReference type="InterPro" id="IPR007568">
    <property type="entry name" value="RTA1"/>
</dbReference>
<dbReference type="InParanoid" id="A0A2K1QI33"/>
<feature type="transmembrane region" description="Helical" evidence="5">
    <location>
        <begin position="129"/>
        <end position="154"/>
    </location>
</feature>
<feature type="transmembrane region" description="Helical" evidence="5">
    <location>
        <begin position="53"/>
        <end position="74"/>
    </location>
</feature>
<evidence type="ECO:0008006" key="8">
    <source>
        <dbReference type="Google" id="ProtNLM"/>
    </source>
</evidence>
<dbReference type="PANTHER" id="PTHR31465">
    <property type="entry name" value="PROTEIN RTA1-RELATED"/>
    <property type="match status" value="1"/>
</dbReference>
<dbReference type="STRING" id="2082308.A0A2K1QI33"/>
<keyword evidence="2 5" id="KW-0812">Transmembrane</keyword>
<sequence>MSRRLCTQVTDLCPVSRSTYGYVPNLPGNAILLALFASCALFHLGFGIYHRSWAFLTALAGGAAMEAIGYGGRLMMRPNVWDPNAFKIQICCLVLAPSLIAAGIYLSLKHIIIYAGPEGSRLKPHLYTWIFISCDVFSIVIQAGGGGIAAAAGATNIKLLNTGNNLIITGIAVQVVTMAVCGLLALDYYVRHQKAKKAGNATFSAYEGKAAPAISFTKFKIFVGAEVFAYITVLIRCIYRLPEMAGGWGNPLMRNEKEFLILDGMMIGLAVLAFTVFHPGIWFPPMTGRWQNKRKAMDAAEAPLSDSDQKA</sequence>
<feature type="transmembrane region" description="Helical" evidence="5">
    <location>
        <begin position="259"/>
        <end position="283"/>
    </location>
</feature>
<dbReference type="GO" id="GO:0005886">
    <property type="term" value="C:plasma membrane"/>
    <property type="evidence" value="ECO:0007669"/>
    <property type="project" value="TreeGrafter"/>
</dbReference>
<feature type="transmembrane region" description="Helical" evidence="5">
    <location>
        <begin position="166"/>
        <end position="190"/>
    </location>
</feature>
<accession>A0A2K1QI33</accession>